<dbReference type="GO" id="GO:0004674">
    <property type="term" value="F:protein serine/threonine kinase activity"/>
    <property type="evidence" value="ECO:0007669"/>
    <property type="project" value="UniProtKB-KW"/>
</dbReference>
<keyword evidence="5 10" id="KW-0418">Kinase</keyword>
<dbReference type="InterPro" id="IPR011009">
    <property type="entry name" value="Kinase-like_dom_sf"/>
</dbReference>
<comment type="caution">
    <text evidence="10">The sequence shown here is derived from an EMBL/GenBank/DDBJ whole genome shotgun (WGS) entry which is preliminary data.</text>
</comment>
<gene>
    <name evidence="10" type="ORF">BKA59DRAFT_532313</name>
</gene>
<evidence type="ECO:0000256" key="2">
    <source>
        <dbReference type="ARBA" id="ARBA00022527"/>
    </source>
</evidence>
<dbReference type="InterPro" id="IPR000719">
    <property type="entry name" value="Prot_kinase_dom"/>
</dbReference>
<dbReference type="GO" id="GO:0005524">
    <property type="term" value="F:ATP binding"/>
    <property type="evidence" value="ECO:0007669"/>
    <property type="project" value="UniProtKB-KW"/>
</dbReference>
<evidence type="ECO:0000256" key="7">
    <source>
        <dbReference type="ARBA" id="ARBA00047899"/>
    </source>
</evidence>
<dbReference type="InterPro" id="IPR008271">
    <property type="entry name" value="Ser/Thr_kinase_AS"/>
</dbReference>
<name>A0A8K0W9I3_9HYPO</name>
<evidence type="ECO:0000256" key="4">
    <source>
        <dbReference type="ARBA" id="ARBA00022741"/>
    </source>
</evidence>
<keyword evidence="6" id="KW-0067">ATP-binding</keyword>
<organism evidence="10 11">
    <name type="scientific">Fusarium tricinctum</name>
    <dbReference type="NCBI Taxonomy" id="61284"/>
    <lineage>
        <taxon>Eukaryota</taxon>
        <taxon>Fungi</taxon>
        <taxon>Dikarya</taxon>
        <taxon>Ascomycota</taxon>
        <taxon>Pezizomycotina</taxon>
        <taxon>Sordariomycetes</taxon>
        <taxon>Hypocreomycetidae</taxon>
        <taxon>Hypocreales</taxon>
        <taxon>Nectriaceae</taxon>
        <taxon>Fusarium</taxon>
        <taxon>Fusarium tricinctum species complex</taxon>
    </lineage>
</organism>
<dbReference type="Pfam" id="PF00069">
    <property type="entry name" value="Pkinase"/>
    <property type="match status" value="1"/>
</dbReference>
<proteinExistence type="predicted"/>
<evidence type="ECO:0000256" key="1">
    <source>
        <dbReference type="ARBA" id="ARBA00012513"/>
    </source>
</evidence>
<evidence type="ECO:0000256" key="6">
    <source>
        <dbReference type="ARBA" id="ARBA00022840"/>
    </source>
</evidence>
<evidence type="ECO:0000256" key="3">
    <source>
        <dbReference type="ARBA" id="ARBA00022679"/>
    </source>
</evidence>
<dbReference type="PROSITE" id="PS00108">
    <property type="entry name" value="PROTEIN_KINASE_ST"/>
    <property type="match status" value="1"/>
</dbReference>
<reference evidence="10" key="1">
    <citation type="journal article" date="2021" name="Nat. Commun.">
        <title>Genetic determinants of endophytism in the Arabidopsis root mycobiome.</title>
        <authorList>
            <person name="Mesny F."/>
            <person name="Miyauchi S."/>
            <person name="Thiergart T."/>
            <person name="Pickel B."/>
            <person name="Atanasova L."/>
            <person name="Karlsson M."/>
            <person name="Huettel B."/>
            <person name="Barry K.W."/>
            <person name="Haridas S."/>
            <person name="Chen C."/>
            <person name="Bauer D."/>
            <person name="Andreopoulos W."/>
            <person name="Pangilinan J."/>
            <person name="LaButti K."/>
            <person name="Riley R."/>
            <person name="Lipzen A."/>
            <person name="Clum A."/>
            <person name="Drula E."/>
            <person name="Henrissat B."/>
            <person name="Kohler A."/>
            <person name="Grigoriev I.V."/>
            <person name="Martin F.M."/>
            <person name="Hacquard S."/>
        </authorList>
    </citation>
    <scope>NUCLEOTIDE SEQUENCE</scope>
    <source>
        <strain evidence="10">MPI-SDFR-AT-0068</strain>
    </source>
</reference>
<dbReference type="SMART" id="SM00220">
    <property type="entry name" value="S_TKc"/>
    <property type="match status" value="1"/>
</dbReference>
<evidence type="ECO:0000313" key="11">
    <source>
        <dbReference type="Proteomes" id="UP000813427"/>
    </source>
</evidence>
<dbReference type="SUPFAM" id="SSF82171">
    <property type="entry name" value="DPP6 N-terminal domain-like"/>
    <property type="match status" value="1"/>
</dbReference>
<protein>
    <recommendedName>
        <fullName evidence="1">non-specific serine/threonine protein kinase</fullName>
        <ecNumber evidence="1">2.7.11.1</ecNumber>
    </recommendedName>
</protein>
<dbReference type="PANTHER" id="PTHR43671:SF98">
    <property type="entry name" value="SERINE_THREONINE-PROTEIN KINASE NEK11"/>
    <property type="match status" value="1"/>
</dbReference>
<dbReference type="SUPFAM" id="SSF56112">
    <property type="entry name" value="Protein kinase-like (PK-like)"/>
    <property type="match status" value="1"/>
</dbReference>
<dbReference type="EMBL" id="JAGPXF010000006">
    <property type="protein sequence ID" value="KAH7239436.1"/>
    <property type="molecule type" value="Genomic_DNA"/>
</dbReference>
<evidence type="ECO:0000256" key="5">
    <source>
        <dbReference type="ARBA" id="ARBA00022777"/>
    </source>
</evidence>
<dbReference type="OrthoDB" id="5986190at2759"/>
<dbReference type="EC" id="2.7.11.1" evidence="1"/>
<sequence length="979" mass="110520">MGSRHDDVLGEIRSQLKNGLEKKNTKEKFATRGMVERILSPSNLELIYEAWKATSAKMPSDTDQFNAHRFAEEVKKKKLQHFLAVLIYAKCSIDATTEFLDKLVFGNEAEFQEEDQETLKQSPATPNLLPASKESLERLFSRSTDSGDFFDEQHIFCTLVLGGLELVTIRSDDQISLPWLEPEQIGTGAFGIVYKVTIPEGHLTTDGDFSQPTSGPMTVARKDFICVDTAELSFKKEVKAIRHIFSGQATHNNILKSFGTIVIEGKPSTFSLLMPCADLDLQEYMRRNPVIPPDDTSKRESIVRSARELASALDFLHSKMTTAESEPIVCYHMDLKPSNILIFHDTRRRSEASNRDMIWKLSDFGLSRVKTRTKTKADLSNLFRTRLKDQSSQASATQNFRGTDMYLPVEAELEGRTMNEKSDIWSFGCILSLLFTYMGEGYKAFEGYSNSRLLHSNKNVDYFYQYNKSNIGFELNRGVVEQHEKLIKSAAERSPSEGGAVRCMLKSLETEVLLIDQGDRCDAKRIVKILQTTLEKYSTVESELSITENDSIPHSLFQEVQKKFSGLFGRKSKQPLAQTNIRRWRLEGIQRLKYKDCVCSSDGSRIAYWTNETITLYDDLSGLANTIPYRRVQSMGSRMSSTDSERESTLTVAGQYSIADWSRSWRSVRLTNRYLIAATTDETFNCYIFDVEIDRQLNMYSRVTLSYPGIHMLEVSPEGNSLACILQDDRGRTSFFTGRIAFDPAPQPITAASIYSDTARSEHRDAGVCIVKQNATLLELPPGEITCLTLETSNRGYIIARNGSTLSVNVFIIEPLDIKPQHDLKQTSINNNTERLFTDIACQQSNDQSQRFELIIASQAERLFHLRYEGFGSSPTVVIHPPIEAYRILKIATVEHSRKILALGSHSGSDHLFLLNIETRGPEVRPKIKELADIGISATYQAKLSVCYEGNDIIARIMVDMLEGRYLVFQVDVSNSLGT</sequence>
<comment type="catalytic activity">
    <reaction evidence="8">
        <text>L-seryl-[protein] + ATP = O-phospho-L-seryl-[protein] + ADP + H(+)</text>
        <dbReference type="Rhea" id="RHEA:17989"/>
        <dbReference type="Rhea" id="RHEA-COMP:9863"/>
        <dbReference type="Rhea" id="RHEA-COMP:11604"/>
        <dbReference type="ChEBI" id="CHEBI:15378"/>
        <dbReference type="ChEBI" id="CHEBI:29999"/>
        <dbReference type="ChEBI" id="CHEBI:30616"/>
        <dbReference type="ChEBI" id="CHEBI:83421"/>
        <dbReference type="ChEBI" id="CHEBI:456216"/>
        <dbReference type="EC" id="2.7.11.1"/>
    </reaction>
</comment>
<evidence type="ECO:0000313" key="10">
    <source>
        <dbReference type="EMBL" id="KAH7239436.1"/>
    </source>
</evidence>
<evidence type="ECO:0000256" key="8">
    <source>
        <dbReference type="ARBA" id="ARBA00048679"/>
    </source>
</evidence>
<dbReference type="PROSITE" id="PS50011">
    <property type="entry name" value="PROTEIN_KINASE_DOM"/>
    <property type="match status" value="1"/>
</dbReference>
<dbReference type="Gene3D" id="1.10.510.10">
    <property type="entry name" value="Transferase(Phosphotransferase) domain 1"/>
    <property type="match status" value="1"/>
</dbReference>
<dbReference type="AlphaFoldDB" id="A0A8K0W9I3"/>
<dbReference type="InterPro" id="IPR050660">
    <property type="entry name" value="NEK_Ser/Thr_kinase"/>
</dbReference>
<comment type="catalytic activity">
    <reaction evidence="7">
        <text>L-threonyl-[protein] + ATP = O-phospho-L-threonyl-[protein] + ADP + H(+)</text>
        <dbReference type="Rhea" id="RHEA:46608"/>
        <dbReference type="Rhea" id="RHEA-COMP:11060"/>
        <dbReference type="Rhea" id="RHEA-COMP:11605"/>
        <dbReference type="ChEBI" id="CHEBI:15378"/>
        <dbReference type="ChEBI" id="CHEBI:30013"/>
        <dbReference type="ChEBI" id="CHEBI:30616"/>
        <dbReference type="ChEBI" id="CHEBI:61977"/>
        <dbReference type="ChEBI" id="CHEBI:456216"/>
        <dbReference type="EC" id="2.7.11.1"/>
    </reaction>
</comment>
<dbReference type="CDD" id="cd00180">
    <property type="entry name" value="PKc"/>
    <property type="match status" value="1"/>
</dbReference>
<keyword evidence="3" id="KW-0808">Transferase</keyword>
<keyword evidence="2" id="KW-0723">Serine/threonine-protein kinase</keyword>
<dbReference type="Proteomes" id="UP000813427">
    <property type="component" value="Unassembled WGS sequence"/>
</dbReference>
<feature type="domain" description="Protein kinase" evidence="9">
    <location>
        <begin position="179"/>
        <end position="534"/>
    </location>
</feature>
<accession>A0A8K0W9I3</accession>
<dbReference type="GO" id="GO:0005634">
    <property type="term" value="C:nucleus"/>
    <property type="evidence" value="ECO:0007669"/>
    <property type="project" value="TreeGrafter"/>
</dbReference>
<keyword evidence="11" id="KW-1185">Reference proteome</keyword>
<evidence type="ECO:0000259" key="9">
    <source>
        <dbReference type="PROSITE" id="PS50011"/>
    </source>
</evidence>
<dbReference type="PANTHER" id="PTHR43671">
    <property type="entry name" value="SERINE/THREONINE-PROTEIN KINASE NEK"/>
    <property type="match status" value="1"/>
</dbReference>
<keyword evidence="4" id="KW-0547">Nucleotide-binding</keyword>